<keyword evidence="6" id="KW-1185">Reference proteome</keyword>
<organism evidence="5 6">
    <name type="scientific">Diatraea saccharalis</name>
    <name type="common">sugarcane borer</name>
    <dbReference type="NCBI Taxonomy" id="40085"/>
    <lineage>
        <taxon>Eukaryota</taxon>
        <taxon>Metazoa</taxon>
        <taxon>Ecdysozoa</taxon>
        <taxon>Arthropoda</taxon>
        <taxon>Hexapoda</taxon>
        <taxon>Insecta</taxon>
        <taxon>Pterygota</taxon>
        <taxon>Neoptera</taxon>
        <taxon>Endopterygota</taxon>
        <taxon>Lepidoptera</taxon>
        <taxon>Glossata</taxon>
        <taxon>Ditrysia</taxon>
        <taxon>Pyraloidea</taxon>
        <taxon>Crambidae</taxon>
        <taxon>Crambinae</taxon>
        <taxon>Diatraea</taxon>
    </lineage>
</organism>
<sequence>MCGIMCEIYFRSAGTVKPPDSYILTHVNRRGPDSNKIVNVNTNGINITCCGAVLWLQGLQPVSQPLENDKGILLYNGDIFDWNLNDKKNDTEEIMDRFNRLYPWNKDVFEHEYKIDAWAQSVKLLQNIPDDRFSLDCNINIDFNFEDNVRNFIETTAKISKDKYVIMDTLLNNSEIKDSVLKILNLLNLSVEMRTKKQPMKCKKCLFNAELCYHSSVGILFSGGLDCTILAYLVDKHLPKAQSIDLINVAFKKDKETYDVPDRLTGKQSLEELKKLCPHRNWIFREINVPNDVLMKYQETTIADLIYPRQTILDESLGSALWFAAQGNDEETVSPCRVLIIGSGADELFGGYTRHRNIFRRDSWTGLYKELLKDWKRISFRNLARDNRIICDHGRQPRMPYLDETFTQYVLELKPWFKCFPSEELGPGIGDKLFLRLVAFHLGLRQVAILPKRALQFGSRIANKKEKGSDISRNFKDSKAVKENFNKK</sequence>
<evidence type="ECO:0000259" key="4">
    <source>
        <dbReference type="Pfam" id="PF00733"/>
    </source>
</evidence>
<dbReference type="OrthoDB" id="10252281at2759"/>
<dbReference type="Pfam" id="PF00733">
    <property type="entry name" value="Asn_synthase"/>
    <property type="match status" value="1"/>
</dbReference>
<evidence type="ECO:0000313" key="5">
    <source>
        <dbReference type="EMBL" id="CAG9784202.1"/>
    </source>
</evidence>
<evidence type="ECO:0000256" key="2">
    <source>
        <dbReference type="ARBA" id="ARBA00022888"/>
    </source>
</evidence>
<reference evidence="5" key="2">
    <citation type="submission" date="2022-10" db="EMBL/GenBank/DDBJ databases">
        <authorList>
            <consortium name="ENA_rothamsted_submissions"/>
            <consortium name="culmorum"/>
            <person name="King R."/>
        </authorList>
    </citation>
    <scope>NUCLEOTIDE SEQUENCE</scope>
</reference>
<dbReference type="CDD" id="cd01991">
    <property type="entry name" value="Asn_synthase_B_C"/>
    <property type="match status" value="1"/>
</dbReference>
<dbReference type="InterPro" id="IPR001962">
    <property type="entry name" value="Asn_synthase"/>
</dbReference>
<dbReference type="GO" id="GO:0006529">
    <property type="term" value="P:asparagine biosynthetic process"/>
    <property type="evidence" value="ECO:0007669"/>
    <property type="project" value="UniProtKB-KW"/>
</dbReference>
<evidence type="ECO:0000256" key="1">
    <source>
        <dbReference type="ARBA" id="ARBA00022605"/>
    </source>
</evidence>
<gene>
    <name evidence="5" type="ORF">DIATSA_LOCUS2313</name>
</gene>
<dbReference type="GO" id="GO:0004066">
    <property type="term" value="F:asparagine synthase (glutamine-hydrolyzing) activity"/>
    <property type="evidence" value="ECO:0007669"/>
    <property type="project" value="InterPro"/>
</dbReference>
<dbReference type="PANTHER" id="PTHR45937:SF1">
    <property type="entry name" value="ASPARAGINE SYNTHETASE DOMAIN-CONTAINING PROTEIN 1"/>
    <property type="match status" value="1"/>
</dbReference>
<dbReference type="PANTHER" id="PTHR45937">
    <property type="entry name" value="ASPARAGINE SYNTHETASE DOMAIN-CONTAINING PROTEIN 1"/>
    <property type="match status" value="1"/>
</dbReference>
<evidence type="ECO:0000313" key="6">
    <source>
        <dbReference type="Proteomes" id="UP001153714"/>
    </source>
</evidence>
<keyword evidence="1" id="KW-0028">Amino-acid biosynthesis</keyword>
<reference evidence="5" key="1">
    <citation type="submission" date="2021-12" db="EMBL/GenBank/DDBJ databases">
        <authorList>
            <person name="King R."/>
        </authorList>
    </citation>
    <scope>NUCLEOTIDE SEQUENCE</scope>
</reference>
<dbReference type="Proteomes" id="UP001153714">
    <property type="component" value="Chromosome 12"/>
</dbReference>
<evidence type="ECO:0000256" key="3">
    <source>
        <dbReference type="ARBA" id="ARBA00022962"/>
    </source>
</evidence>
<protein>
    <recommendedName>
        <fullName evidence="4">Asparagine synthetase domain-containing protein</fullName>
    </recommendedName>
</protein>
<accession>A0A9N9WA15</accession>
<name>A0A9N9WA15_9NEOP</name>
<dbReference type="Gene3D" id="3.40.50.620">
    <property type="entry name" value="HUPs"/>
    <property type="match status" value="1"/>
</dbReference>
<dbReference type="InterPro" id="IPR014729">
    <property type="entry name" value="Rossmann-like_a/b/a_fold"/>
</dbReference>
<dbReference type="AlphaFoldDB" id="A0A9N9WA15"/>
<dbReference type="EMBL" id="OU893343">
    <property type="protein sequence ID" value="CAG9784202.1"/>
    <property type="molecule type" value="Genomic_DNA"/>
</dbReference>
<dbReference type="InterPro" id="IPR051857">
    <property type="entry name" value="Asn_synthetase_domain"/>
</dbReference>
<keyword evidence="3" id="KW-0315">Glutamine amidotransferase</keyword>
<dbReference type="SUPFAM" id="SSF52402">
    <property type="entry name" value="Adenine nucleotide alpha hydrolases-like"/>
    <property type="match status" value="1"/>
</dbReference>
<proteinExistence type="predicted"/>
<feature type="domain" description="Asparagine synthetase" evidence="4">
    <location>
        <begin position="216"/>
        <end position="421"/>
    </location>
</feature>
<keyword evidence="2" id="KW-0061">Asparagine biosynthesis</keyword>